<dbReference type="CDD" id="cd07153">
    <property type="entry name" value="Fur_like"/>
    <property type="match status" value="1"/>
</dbReference>
<evidence type="ECO:0000256" key="1">
    <source>
        <dbReference type="ARBA" id="ARBA00007957"/>
    </source>
</evidence>
<dbReference type="GO" id="GO:0003700">
    <property type="term" value="F:DNA-binding transcription factor activity"/>
    <property type="evidence" value="ECO:0007669"/>
    <property type="project" value="InterPro"/>
</dbReference>
<feature type="binding site" evidence="7">
    <location>
        <position position="131"/>
    </location>
    <ligand>
        <name>Zn(2+)</name>
        <dbReference type="ChEBI" id="CHEBI:29105"/>
    </ligand>
</feature>
<dbReference type="InterPro" id="IPR043135">
    <property type="entry name" value="Fur_C"/>
</dbReference>
<feature type="binding site" evidence="7">
    <location>
        <position position="94"/>
    </location>
    <ligand>
        <name>Zn(2+)</name>
        <dbReference type="ChEBI" id="CHEBI:29105"/>
    </ligand>
</feature>
<comment type="cofactor">
    <cofactor evidence="7">
        <name>Zn(2+)</name>
        <dbReference type="ChEBI" id="CHEBI:29105"/>
    </cofactor>
    <text evidence="7">Binds 1 zinc ion per subunit.</text>
</comment>
<keyword evidence="7" id="KW-0479">Metal-binding</keyword>
<feature type="binding site" evidence="7">
    <location>
        <position position="91"/>
    </location>
    <ligand>
        <name>Zn(2+)</name>
        <dbReference type="ChEBI" id="CHEBI:29105"/>
    </ligand>
</feature>
<reference evidence="9" key="1">
    <citation type="journal article" date="2020" name="mSystems">
        <title>Genome- and Community-Level Interaction Insights into Carbon Utilization and Element Cycling Functions of Hydrothermarchaeota in Hydrothermal Sediment.</title>
        <authorList>
            <person name="Zhou Z."/>
            <person name="Liu Y."/>
            <person name="Xu W."/>
            <person name="Pan J."/>
            <person name="Luo Z.H."/>
            <person name="Li M."/>
        </authorList>
    </citation>
    <scope>NUCLEOTIDE SEQUENCE [LARGE SCALE GENOMIC DNA]</scope>
    <source>
        <strain evidence="9">SpSt-548</strain>
    </source>
</reference>
<organism evidence="9">
    <name type="scientific">Desulfobacca acetoxidans</name>
    <dbReference type="NCBI Taxonomy" id="60893"/>
    <lineage>
        <taxon>Bacteria</taxon>
        <taxon>Pseudomonadati</taxon>
        <taxon>Thermodesulfobacteriota</taxon>
        <taxon>Desulfobaccia</taxon>
        <taxon>Desulfobaccales</taxon>
        <taxon>Desulfobaccaceae</taxon>
        <taxon>Desulfobacca</taxon>
    </lineage>
</organism>
<dbReference type="Gene3D" id="1.10.10.10">
    <property type="entry name" value="Winged helix-like DNA-binding domain superfamily/Winged helix DNA-binding domain"/>
    <property type="match status" value="1"/>
</dbReference>
<feature type="binding site" evidence="7">
    <location>
        <position position="134"/>
    </location>
    <ligand>
        <name>Zn(2+)</name>
        <dbReference type="ChEBI" id="CHEBI:29105"/>
    </ligand>
</feature>
<dbReference type="EMBL" id="DSXI01000011">
    <property type="protein sequence ID" value="HGS04156.1"/>
    <property type="molecule type" value="Genomic_DNA"/>
</dbReference>
<keyword evidence="6" id="KW-0804">Transcription</keyword>
<comment type="cofactor">
    <cofactor evidence="8">
        <name>Mn(2+)</name>
        <dbReference type="ChEBI" id="CHEBI:29035"/>
    </cofactor>
    <cofactor evidence="8">
        <name>Fe(2+)</name>
        <dbReference type="ChEBI" id="CHEBI:29033"/>
    </cofactor>
    <text evidence="8">Binds 1 Mn(2+) or Fe(2+) ion per subunit.</text>
</comment>
<name>A0A7V4LBT4_9BACT</name>
<proteinExistence type="inferred from homology"/>
<evidence type="ECO:0000256" key="3">
    <source>
        <dbReference type="ARBA" id="ARBA00022833"/>
    </source>
</evidence>
<dbReference type="GO" id="GO:0000976">
    <property type="term" value="F:transcription cis-regulatory region binding"/>
    <property type="evidence" value="ECO:0007669"/>
    <property type="project" value="TreeGrafter"/>
</dbReference>
<feature type="binding site" evidence="8">
    <location>
        <position position="123"/>
    </location>
    <ligand>
        <name>Fe cation</name>
        <dbReference type="ChEBI" id="CHEBI:24875"/>
    </ligand>
</feature>
<evidence type="ECO:0000313" key="9">
    <source>
        <dbReference type="EMBL" id="HGS04156.1"/>
    </source>
</evidence>
<dbReference type="GO" id="GO:0008270">
    <property type="term" value="F:zinc ion binding"/>
    <property type="evidence" value="ECO:0007669"/>
    <property type="project" value="TreeGrafter"/>
</dbReference>
<evidence type="ECO:0000256" key="5">
    <source>
        <dbReference type="ARBA" id="ARBA00023125"/>
    </source>
</evidence>
<dbReference type="Pfam" id="PF01475">
    <property type="entry name" value="FUR"/>
    <property type="match status" value="1"/>
</dbReference>
<comment type="caution">
    <text evidence="9">The sequence shown here is derived from an EMBL/GenBank/DDBJ whole genome shotgun (WGS) entry which is preliminary data.</text>
</comment>
<gene>
    <name evidence="9" type="ORF">ENT08_00160</name>
</gene>
<comment type="similarity">
    <text evidence="1">Belongs to the Fur family.</text>
</comment>
<evidence type="ECO:0000256" key="4">
    <source>
        <dbReference type="ARBA" id="ARBA00023015"/>
    </source>
</evidence>
<dbReference type="InterPro" id="IPR036388">
    <property type="entry name" value="WH-like_DNA-bd_sf"/>
</dbReference>
<dbReference type="PANTHER" id="PTHR33202">
    <property type="entry name" value="ZINC UPTAKE REGULATION PROTEIN"/>
    <property type="match status" value="1"/>
</dbReference>
<dbReference type="GO" id="GO:1900376">
    <property type="term" value="P:regulation of secondary metabolite biosynthetic process"/>
    <property type="evidence" value="ECO:0007669"/>
    <property type="project" value="TreeGrafter"/>
</dbReference>
<dbReference type="Gene3D" id="3.30.1490.190">
    <property type="match status" value="1"/>
</dbReference>
<dbReference type="InterPro" id="IPR002481">
    <property type="entry name" value="FUR"/>
</dbReference>
<evidence type="ECO:0000256" key="7">
    <source>
        <dbReference type="PIRSR" id="PIRSR602481-1"/>
    </source>
</evidence>
<dbReference type="InterPro" id="IPR036390">
    <property type="entry name" value="WH_DNA-bd_sf"/>
</dbReference>
<evidence type="ECO:0000256" key="8">
    <source>
        <dbReference type="PIRSR" id="PIRSR602481-2"/>
    </source>
</evidence>
<keyword evidence="5" id="KW-0238">DNA-binding</keyword>
<evidence type="ECO:0000256" key="6">
    <source>
        <dbReference type="ARBA" id="ARBA00023163"/>
    </source>
</evidence>
<dbReference type="AlphaFoldDB" id="A0A7V4LBT4"/>
<evidence type="ECO:0000256" key="2">
    <source>
        <dbReference type="ARBA" id="ARBA00022491"/>
    </source>
</evidence>
<keyword evidence="4" id="KW-0805">Transcription regulation</keyword>
<dbReference type="SUPFAM" id="SSF46785">
    <property type="entry name" value="Winged helix' DNA-binding domain"/>
    <property type="match status" value="1"/>
</dbReference>
<dbReference type="PANTHER" id="PTHR33202:SF7">
    <property type="entry name" value="FERRIC UPTAKE REGULATION PROTEIN"/>
    <property type="match status" value="1"/>
</dbReference>
<sequence length="148" mass="16999">MNALVEKLRNRRISVTPQRLAVLTVLEKSRTHPTAEQIFQEVRRDMPAISFNTVYKTLEVLCQRGLVIKVNPLHEVARYDIDTGEHAHLVCRRCHHIVDLHDLKVPIPPLPAHLEGGFRVDGHSLFYWGLCPSCQHAETEQSDIHKED</sequence>
<keyword evidence="2" id="KW-0678">Repressor</keyword>
<protein>
    <submittedName>
        <fullName evidence="9">Transcriptional repressor</fullName>
    </submittedName>
</protein>
<keyword evidence="8" id="KW-0408">Iron</keyword>
<keyword evidence="3 7" id="KW-0862">Zinc</keyword>
<dbReference type="GO" id="GO:0045892">
    <property type="term" value="P:negative regulation of DNA-templated transcription"/>
    <property type="evidence" value="ECO:0007669"/>
    <property type="project" value="TreeGrafter"/>
</dbReference>
<accession>A0A7V4LBT4</accession>